<feature type="domain" description="Aminoglycoside phosphotransferase" evidence="1">
    <location>
        <begin position="6"/>
        <end position="187"/>
    </location>
</feature>
<comment type="caution">
    <text evidence="2">The sequence shown here is derived from an EMBL/GenBank/DDBJ whole genome shotgun (WGS) entry which is preliminary data.</text>
</comment>
<reference evidence="2 3" key="1">
    <citation type="submission" date="2021-05" db="EMBL/GenBank/DDBJ databases">
        <title>Novel Bacillus species.</title>
        <authorList>
            <person name="Liu G."/>
        </authorList>
    </citation>
    <scope>NUCLEOTIDE SEQUENCE [LARGE SCALE GENOMIC DNA]</scope>
    <source>
        <strain evidence="3">FJAT-49780</strain>
    </source>
</reference>
<name>A0A942TDQ7_9BACI</name>
<organism evidence="2 3">
    <name type="scientific">Lederbergia citri</name>
    <dbReference type="NCBI Taxonomy" id="2833580"/>
    <lineage>
        <taxon>Bacteria</taxon>
        <taxon>Bacillati</taxon>
        <taxon>Bacillota</taxon>
        <taxon>Bacilli</taxon>
        <taxon>Bacillales</taxon>
        <taxon>Bacillaceae</taxon>
        <taxon>Lederbergia</taxon>
    </lineage>
</organism>
<dbReference type="RefSeq" id="WP_213125239.1">
    <property type="nucleotide sequence ID" value="NZ_JAGYPG010000002.1"/>
</dbReference>
<sequence>MLLEKIIGKGNTAEVYEFGKKDVIKLFYDTIPLEWVKREFENSKLINELGIPAPTTKSMEKINDRIGIVYERIVGKNFTQMLSSKPLLVLKHASNFAKLQALYHTKIADNLPSQKEYLSKNITYTNLLNLEEKKIILEKLRDLPDDNKICHGDYHSDNITFQNGEAKILDWMTCTSGNPAGDVARTLIIMKFSFLPQDMPKATKILIQLVRNVFVRAYLNSYIKLANISKVNIAEWLLPVMAARLTEGIPDGEKQFLLNRIRDSLLKN</sequence>
<dbReference type="SUPFAM" id="SSF56112">
    <property type="entry name" value="Protein kinase-like (PK-like)"/>
    <property type="match status" value="1"/>
</dbReference>
<evidence type="ECO:0000313" key="3">
    <source>
        <dbReference type="Proteomes" id="UP000681414"/>
    </source>
</evidence>
<dbReference type="InterPro" id="IPR011009">
    <property type="entry name" value="Kinase-like_dom_sf"/>
</dbReference>
<keyword evidence="3" id="KW-1185">Reference proteome</keyword>
<protein>
    <submittedName>
        <fullName evidence="2">Phosphotransferase</fullName>
    </submittedName>
</protein>
<proteinExistence type="predicted"/>
<evidence type="ECO:0000259" key="1">
    <source>
        <dbReference type="Pfam" id="PF01636"/>
    </source>
</evidence>
<accession>A0A942TDQ7</accession>
<dbReference type="Pfam" id="PF01636">
    <property type="entry name" value="APH"/>
    <property type="match status" value="1"/>
</dbReference>
<dbReference type="EMBL" id="JAGYPG010000002">
    <property type="protein sequence ID" value="MBS4196076.1"/>
    <property type="molecule type" value="Genomic_DNA"/>
</dbReference>
<evidence type="ECO:0000313" key="2">
    <source>
        <dbReference type="EMBL" id="MBS4196076.1"/>
    </source>
</evidence>
<dbReference type="Proteomes" id="UP000681414">
    <property type="component" value="Unassembled WGS sequence"/>
</dbReference>
<gene>
    <name evidence="2" type="ORF">KHA97_13500</name>
</gene>
<dbReference type="Gene3D" id="3.90.1200.10">
    <property type="match status" value="1"/>
</dbReference>
<dbReference type="InterPro" id="IPR002575">
    <property type="entry name" value="Aminoglycoside_PTrfase"/>
</dbReference>
<dbReference type="AlphaFoldDB" id="A0A942TDQ7"/>